<comment type="caution">
    <text evidence="6">The sequence shown here is derived from an EMBL/GenBank/DDBJ whole genome shotgun (WGS) entry which is preliminary data.</text>
</comment>
<dbReference type="Gene3D" id="3.40.50.300">
    <property type="entry name" value="P-loop containing nucleotide triphosphate hydrolases"/>
    <property type="match status" value="1"/>
</dbReference>
<dbReference type="Proteomes" id="UP000305906">
    <property type="component" value="Unassembled WGS sequence"/>
</dbReference>
<keyword evidence="3" id="KW-0677">Repeat</keyword>
<dbReference type="PANTHER" id="PTHR46630:SF1">
    <property type="entry name" value="TETRATRICOPEPTIDE REPEAT PROTEIN 29"/>
    <property type="match status" value="1"/>
</dbReference>
<dbReference type="Pfam" id="PF13424">
    <property type="entry name" value="TPR_12"/>
    <property type="match status" value="3"/>
</dbReference>
<dbReference type="InterPro" id="IPR011990">
    <property type="entry name" value="TPR-like_helical_dom_sf"/>
</dbReference>
<evidence type="ECO:0000256" key="3">
    <source>
        <dbReference type="ARBA" id="ARBA00022737"/>
    </source>
</evidence>
<protein>
    <submittedName>
        <fullName evidence="6">Tetratricopeptide repeat protein</fullName>
    </submittedName>
</protein>
<gene>
    <name evidence="6" type="ORF">FE633_08395</name>
</gene>
<dbReference type="InterPro" id="IPR027417">
    <property type="entry name" value="P-loop_NTPase"/>
</dbReference>
<dbReference type="SUPFAM" id="SSF48452">
    <property type="entry name" value="TPR-like"/>
    <property type="match status" value="2"/>
</dbReference>
<evidence type="ECO:0000256" key="4">
    <source>
        <dbReference type="ARBA" id="ARBA00022803"/>
    </source>
</evidence>
<evidence type="ECO:0000256" key="2">
    <source>
        <dbReference type="ARBA" id="ARBA00022490"/>
    </source>
</evidence>
<dbReference type="PRINTS" id="PR00364">
    <property type="entry name" value="DISEASERSIST"/>
</dbReference>
<keyword evidence="2" id="KW-0963">Cytoplasm</keyword>
<dbReference type="PANTHER" id="PTHR46630">
    <property type="entry name" value="TETRATRICOPEPTIDE REPEAT PROTEIN 29"/>
    <property type="match status" value="1"/>
</dbReference>
<dbReference type="Gene3D" id="1.25.40.10">
    <property type="entry name" value="Tetratricopeptide repeat domain"/>
    <property type="match status" value="2"/>
</dbReference>
<evidence type="ECO:0000313" key="7">
    <source>
        <dbReference type="Proteomes" id="UP000305906"/>
    </source>
</evidence>
<evidence type="ECO:0000313" key="6">
    <source>
        <dbReference type="EMBL" id="TLS46694.1"/>
    </source>
</evidence>
<dbReference type="InterPro" id="IPR051476">
    <property type="entry name" value="Bac_ResReg_Asp_Phosphatase"/>
</dbReference>
<proteinExistence type="inferred from homology"/>
<dbReference type="InterPro" id="IPR019734">
    <property type="entry name" value="TPR_rpt"/>
</dbReference>
<accession>A0A5R9G1L6</accession>
<comment type="similarity">
    <text evidence="5">Belongs to the Rap family.</text>
</comment>
<dbReference type="EMBL" id="VBZC01000007">
    <property type="protein sequence ID" value="TLS46694.1"/>
    <property type="molecule type" value="Genomic_DNA"/>
</dbReference>
<reference evidence="6 7" key="1">
    <citation type="submission" date="2019-05" db="EMBL/GenBank/DDBJ databases">
        <title>Streptomyces sp. NEAU-C151, a novel actinomycete isolated from soil.</title>
        <authorList>
            <person name="Han L."/>
            <person name="Jiang H."/>
        </authorList>
    </citation>
    <scope>NUCLEOTIDE SEQUENCE [LARGE SCALE GENOMIC DNA]</scope>
    <source>
        <strain evidence="6 7">NEAU-C151</strain>
    </source>
</reference>
<evidence type="ECO:0000256" key="1">
    <source>
        <dbReference type="ARBA" id="ARBA00004496"/>
    </source>
</evidence>
<dbReference type="SUPFAM" id="SSF52540">
    <property type="entry name" value="P-loop containing nucleoside triphosphate hydrolases"/>
    <property type="match status" value="1"/>
</dbReference>
<dbReference type="GO" id="GO:0005737">
    <property type="term" value="C:cytoplasm"/>
    <property type="evidence" value="ECO:0007669"/>
    <property type="project" value="UniProtKB-SubCell"/>
</dbReference>
<sequence>MGVYSMLVGLSVMAVGEPVPHGTHNMMSGGIVIGPMVMGRDVTVELPAAVPSALNGLHAGTSQFVGRGAILRELLDLLAPGAAGSTVVQVSAVAGLAGVGKTELALQAAHQALARGWFPGGALMVDLHGYEPEPKRLESGQALSGLLRALCVPDEHIPPGVQDRERLYRAILAEYAAQGRRILVVIDNASSGNQAAPLLPGAGAAIVTSRHTLADLDGRLLDLDVLSAPEAVDLLDRLLRLKRGDADTRVADDPGQARRLVEFCSGLPLAVAIVAALLAAQPAKPLARMAADLAAEHARPAELRYEQTAVRAAFDLSYGNLDDAQGRLFRLLTVNPGPEVSTEAAAILSGLEERPARRLLEELARAHLIEPAGVYGRWRMHDLVRLYASDLGEANAGQDDRMGARARLLEYYLTTSWNASSHLNPTITDPAAHGFGYQEQALAWLDAELPNLVAACRTGAELTPFAGMVMARSLGHYLVRRRRFEEWVELATLAVHASRRLSDRHAECKALGDLGAALMNARRFTEAITTCRDAVALCRETGDRRGEGMALGNMAQALREMRQPEEAMIACRDADVIFRETGFRREEGLALATLGGVLLQSRQFEEAVVACRDAAAILRETGDRDNEGTALVNLGLALVETHRFEEAVAACRDAIAIFRDTGNRHGEVLPLTNLGVALQELGRHEEAVTTHQDTVAMYRETDDRDGEGRALAHLGRALARSQRYEEAVTTCRDAVEILRETGDRHNEGLALTGLGVALHETHRLEEAITTTRVAVTILREVGDRHHEGWALINLGLDLMDARRFTEGIDACLDATAIFRETGDRDNEGTALANLRLVLGKMVRPGDTDPTSAFSP</sequence>
<keyword evidence="4" id="KW-0802">TPR repeat</keyword>
<dbReference type="SMART" id="SM00028">
    <property type="entry name" value="TPR"/>
    <property type="match status" value="8"/>
</dbReference>
<dbReference type="AlphaFoldDB" id="A0A5R9G1L6"/>
<dbReference type="GO" id="GO:0043531">
    <property type="term" value="F:ADP binding"/>
    <property type="evidence" value="ECO:0007669"/>
    <property type="project" value="InterPro"/>
</dbReference>
<evidence type="ECO:0000256" key="5">
    <source>
        <dbReference type="ARBA" id="ARBA00038253"/>
    </source>
</evidence>
<keyword evidence="7" id="KW-1185">Reference proteome</keyword>
<name>A0A5R9G1L6_9ACTN</name>
<organism evidence="6 7">
    <name type="scientific">Streptomyces montanus</name>
    <dbReference type="NCBI Taxonomy" id="2580423"/>
    <lineage>
        <taxon>Bacteria</taxon>
        <taxon>Bacillati</taxon>
        <taxon>Actinomycetota</taxon>
        <taxon>Actinomycetes</taxon>
        <taxon>Kitasatosporales</taxon>
        <taxon>Streptomycetaceae</taxon>
        <taxon>Streptomyces</taxon>
    </lineage>
</organism>
<comment type="subcellular location">
    <subcellularLocation>
        <location evidence="1">Cytoplasm</location>
    </subcellularLocation>
</comment>